<dbReference type="PRINTS" id="PR00463">
    <property type="entry name" value="EP450I"/>
</dbReference>
<evidence type="ECO:0000256" key="12">
    <source>
        <dbReference type="ARBA" id="ARBA00023250"/>
    </source>
</evidence>
<evidence type="ECO:0000256" key="13">
    <source>
        <dbReference type="ARBA" id="ARBA00044040"/>
    </source>
</evidence>
<dbReference type="Proteomes" id="UP001176940">
    <property type="component" value="Unassembled WGS sequence"/>
</dbReference>
<evidence type="ECO:0000256" key="4">
    <source>
        <dbReference type="ARBA" id="ARBA00022617"/>
    </source>
</evidence>
<accession>A0ABN9LXB5</accession>
<keyword evidence="5" id="KW-0754">Steroid-binding</keyword>
<keyword evidence="21" id="KW-1185">Reference proteome</keyword>
<sequence length="387" mass="43616">MALGRIKCCFPFIALFNTHKIIRPSKIYLDVVVLNNAALIREALIKKWADFAGRPQSYVEKRVRRDLETTLAAEARDLCQVSQGITTDIASVDFMNRSGDPINVAEDFSLRTCKVIAELTFGTSKFPNKSLRRLLMAVDKRDGFVRRQMARHKVDPPTEESQEDIVHEMIRFLKENSTVEEGDASDLTEEHLHMAVVDLFVGGTETTASVLTWTVAYLVHHPEAQEKIHKEIISAVGHDRYPTYADRNSMPYLNATITETLRLCPVVPIAVPHSTTRDTSVAGFYIPKGTTVIPNIFAAHREETVWENPEQFCPGASACTVWWRSQRHFIEEERTALSDVIGAFSTILALANLNCLPEEVVMANSVEGFKRGLDVFLEQNNIVSYNY</sequence>
<name>A0ABN9LXB5_9NEOB</name>
<evidence type="ECO:0000313" key="21">
    <source>
        <dbReference type="Proteomes" id="UP001176940"/>
    </source>
</evidence>
<keyword evidence="8" id="KW-0408">Iron</keyword>
<evidence type="ECO:0000256" key="19">
    <source>
        <dbReference type="ARBA" id="ARBA00044342"/>
    </source>
</evidence>
<comment type="cofactor">
    <cofactor evidence="1">
        <name>heme b</name>
        <dbReference type="ChEBI" id="CHEBI:60344"/>
    </cofactor>
</comment>
<organism evidence="20 21">
    <name type="scientific">Ranitomeya imitator</name>
    <name type="common">mimic poison frog</name>
    <dbReference type="NCBI Taxonomy" id="111125"/>
    <lineage>
        <taxon>Eukaryota</taxon>
        <taxon>Metazoa</taxon>
        <taxon>Chordata</taxon>
        <taxon>Craniata</taxon>
        <taxon>Vertebrata</taxon>
        <taxon>Euteleostomi</taxon>
        <taxon>Amphibia</taxon>
        <taxon>Batrachia</taxon>
        <taxon>Anura</taxon>
        <taxon>Neobatrachia</taxon>
        <taxon>Hyloidea</taxon>
        <taxon>Dendrobatidae</taxon>
        <taxon>Dendrobatinae</taxon>
        <taxon>Ranitomeya</taxon>
    </lineage>
</organism>
<dbReference type="SUPFAM" id="SSF48264">
    <property type="entry name" value="Cytochrome P450"/>
    <property type="match status" value="1"/>
</dbReference>
<evidence type="ECO:0000256" key="18">
    <source>
        <dbReference type="ARBA" id="ARBA00044304"/>
    </source>
</evidence>
<evidence type="ECO:0000256" key="5">
    <source>
        <dbReference type="ARBA" id="ARBA00022665"/>
    </source>
</evidence>
<evidence type="ECO:0000256" key="16">
    <source>
        <dbReference type="ARBA" id="ARBA00044265"/>
    </source>
</evidence>
<keyword evidence="12" id="KW-0755">Steroidogenesis</keyword>
<evidence type="ECO:0000256" key="3">
    <source>
        <dbReference type="ARBA" id="ARBA00010617"/>
    </source>
</evidence>
<evidence type="ECO:0000256" key="15">
    <source>
        <dbReference type="ARBA" id="ARBA00044217"/>
    </source>
</evidence>
<dbReference type="PANTHER" id="PTHR24289">
    <property type="entry name" value="STEROID 17-ALPHA-HYDROXYLASE/17,20 LYASE"/>
    <property type="match status" value="1"/>
</dbReference>
<keyword evidence="11" id="KW-0472">Membrane</keyword>
<dbReference type="EMBL" id="CAUEEQ010031436">
    <property type="protein sequence ID" value="CAJ0950253.1"/>
    <property type="molecule type" value="Genomic_DNA"/>
</dbReference>
<proteinExistence type="inferred from homology"/>
<dbReference type="Gene3D" id="1.10.630.10">
    <property type="entry name" value="Cytochrome P450"/>
    <property type="match status" value="1"/>
</dbReference>
<dbReference type="Pfam" id="PF00067">
    <property type="entry name" value="p450"/>
    <property type="match status" value="1"/>
</dbReference>
<dbReference type="InterPro" id="IPR036396">
    <property type="entry name" value="Cyt_P450_sf"/>
</dbReference>
<evidence type="ECO:0000256" key="10">
    <source>
        <dbReference type="ARBA" id="ARBA00023121"/>
    </source>
</evidence>
<evidence type="ECO:0000256" key="11">
    <source>
        <dbReference type="ARBA" id="ARBA00023136"/>
    </source>
</evidence>
<evidence type="ECO:0000256" key="17">
    <source>
        <dbReference type="ARBA" id="ARBA00044282"/>
    </source>
</evidence>
<keyword evidence="7" id="KW-0560">Oxidoreductase</keyword>
<comment type="caution">
    <text evidence="20">The sequence shown here is derived from an EMBL/GenBank/DDBJ whole genome shotgun (WGS) entry which is preliminary data.</text>
</comment>
<evidence type="ECO:0000313" key="20">
    <source>
        <dbReference type="EMBL" id="CAJ0950253.1"/>
    </source>
</evidence>
<comment type="subcellular location">
    <subcellularLocation>
        <location evidence="2">Endoplasmic reticulum membrane</location>
        <topology evidence="2">Peripheral membrane protein</topology>
    </subcellularLocation>
</comment>
<evidence type="ECO:0000256" key="9">
    <source>
        <dbReference type="ARBA" id="ARBA00023033"/>
    </source>
</evidence>
<evidence type="ECO:0000256" key="7">
    <source>
        <dbReference type="ARBA" id="ARBA00023002"/>
    </source>
</evidence>
<evidence type="ECO:0000256" key="8">
    <source>
        <dbReference type="ARBA" id="ARBA00023004"/>
    </source>
</evidence>
<keyword evidence="9" id="KW-0503">Monooxygenase</keyword>
<keyword evidence="10" id="KW-0446">Lipid-binding</keyword>
<keyword evidence="4" id="KW-0349">Heme</keyword>
<dbReference type="PANTHER" id="PTHR24289:SF17">
    <property type="entry name" value="STEROID 21-HYDROXYLASE ISOFORM X1"/>
    <property type="match status" value="1"/>
</dbReference>
<evidence type="ECO:0000256" key="6">
    <source>
        <dbReference type="ARBA" id="ARBA00022723"/>
    </source>
</evidence>
<gene>
    <name evidence="20" type="ORF">RIMI_LOCUS12957411</name>
</gene>
<protein>
    <recommendedName>
        <fullName evidence="14">Steroid 21-hydroxylase</fullName>
        <ecNumber evidence="13">1.14.14.16</ecNumber>
    </recommendedName>
    <alternativeName>
        <fullName evidence="18">21-OHase</fullName>
    </alternativeName>
    <alternativeName>
        <fullName evidence="15">Cytochrome P-450c21</fullName>
    </alternativeName>
    <alternativeName>
        <fullName evidence="19">Cytochrome P450 21</fullName>
    </alternativeName>
    <alternativeName>
        <fullName evidence="17">Cytochrome P450 XXI</fullName>
    </alternativeName>
    <alternativeName>
        <fullName evidence="16">Cytochrome P450-C21</fullName>
    </alternativeName>
</protein>
<evidence type="ECO:0000256" key="1">
    <source>
        <dbReference type="ARBA" id="ARBA00001970"/>
    </source>
</evidence>
<evidence type="ECO:0000256" key="2">
    <source>
        <dbReference type="ARBA" id="ARBA00004406"/>
    </source>
</evidence>
<evidence type="ECO:0000256" key="14">
    <source>
        <dbReference type="ARBA" id="ARBA00044116"/>
    </source>
</evidence>
<dbReference type="InterPro" id="IPR002401">
    <property type="entry name" value="Cyt_P450_E_grp-I"/>
</dbReference>
<dbReference type="EC" id="1.14.14.16" evidence="13"/>
<dbReference type="PRINTS" id="PR00385">
    <property type="entry name" value="P450"/>
</dbReference>
<keyword evidence="6" id="KW-0479">Metal-binding</keyword>
<comment type="similarity">
    <text evidence="3">Belongs to the cytochrome P450 family.</text>
</comment>
<dbReference type="InterPro" id="IPR001128">
    <property type="entry name" value="Cyt_P450"/>
</dbReference>
<reference evidence="20" key="1">
    <citation type="submission" date="2023-07" db="EMBL/GenBank/DDBJ databases">
        <authorList>
            <person name="Stuckert A."/>
        </authorList>
    </citation>
    <scope>NUCLEOTIDE SEQUENCE</scope>
</reference>